<dbReference type="PANTHER" id="PTHR37543:SF1">
    <property type="entry name" value="CCCH ZINC FINGER DNA BINDING PROTEIN (AFU_ORTHOLOGUE AFUA_5G12760)"/>
    <property type="match status" value="1"/>
</dbReference>
<protein>
    <recommendedName>
        <fullName evidence="3">C3H1-type domain-containing protein</fullName>
    </recommendedName>
</protein>
<evidence type="ECO:0000313" key="5">
    <source>
        <dbReference type="Proteomes" id="UP000326268"/>
    </source>
</evidence>
<dbReference type="PANTHER" id="PTHR37543">
    <property type="entry name" value="CCCH ZINC FINGER DNA BINDING PROTEIN (AFU_ORTHOLOGUE AFUA_5G12760)"/>
    <property type="match status" value="1"/>
</dbReference>
<feature type="zinc finger region" description="C3H1-type" evidence="1">
    <location>
        <begin position="86"/>
        <end position="113"/>
    </location>
</feature>
<dbReference type="EMBL" id="ML737694">
    <property type="protein sequence ID" value="KAE8362768.1"/>
    <property type="molecule type" value="Genomic_DNA"/>
</dbReference>
<reference evidence="4 5" key="1">
    <citation type="submission" date="2019-04" db="EMBL/GenBank/DDBJ databases">
        <title>Friends and foes A comparative genomics studyof 23 Aspergillus species from section Flavi.</title>
        <authorList>
            <consortium name="DOE Joint Genome Institute"/>
            <person name="Kjaerbolling I."/>
            <person name="Vesth T."/>
            <person name="Frisvad J.C."/>
            <person name="Nybo J.L."/>
            <person name="Theobald S."/>
            <person name="Kildgaard S."/>
            <person name="Isbrandt T."/>
            <person name="Kuo A."/>
            <person name="Sato A."/>
            <person name="Lyhne E.K."/>
            <person name="Kogle M.E."/>
            <person name="Wiebenga A."/>
            <person name="Kun R.S."/>
            <person name="Lubbers R.J."/>
            <person name="Makela M.R."/>
            <person name="Barry K."/>
            <person name="Chovatia M."/>
            <person name="Clum A."/>
            <person name="Daum C."/>
            <person name="Haridas S."/>
            <person name="He G."/>
            <person name="LaButti K."/>
            <person name="Lipzen A."/>
            <person name="Mondo S."/>
            <person name="Riley R."/>
            <person name="Salamov A."/>
            <person name="Simmons B.A."/>
            <person name="Magnuson J.K."/>
            <person name="Henrissat B."/>
            <person name="Mortensen U.H."/>
            <person name="Larsen T.O."/>
            <person name="Devries R.P."/>
            <person name="Grigoriev I.V."/>
            <person name="Machida M."/>
            <person name="Baker S.E."/>
            <person name="Andersen M.R."/>
        </authorList>
    </citation>
    <scope>NUCLEOTIDE SEQUENCE [LARGE SCALE GENOMIC DNA]</scope>
    <source>
        <strain evidence="4 5">CBS 763.97</strain>
    </source>
</reference>
<dbReference type="InterPro" id="IPR057654">
    <property type="entry name" value="Znf-CCCH_tandem"/>
</dbReference>
<name>A0A5N6ZZL3_9EURO</name>
<dbReference type="Gene3D" id="4.10.1000.40">
    <property type="match status" value="1"/>
</dbReference>
<dbReference type="AlphaFoldDB" id="A0A5N6ZZL3"/>
<proteinExistence type="predicted"/>
<accession>A0A5N6ZZL3</accession>
<feature type="compositionally biased region" description="Low complexity" evidence="2">
    <location>
        <begin position="24"/>
        <end position="36"/>
    </location>
</feature>
<evidence type="ECO:0000256" key="2">
    <source>
        <dbReference type="SAM" id="MobiDB-lite"/>
    </source>
</evidence>
<dbReference type="RefSeq" id="XP_031925849.1">
    <property type="nucleotide sequence ID" value="XM_032071832.1"/>
</dbReference>
<keyword evidence="1" id="KW-0862">Zinc</keyword>
<sequence length="183" mass="21270">MTMGQTSAPQPSPNPWYSPDTATRLSMSRSKSSLSMGTPPPEAPHHSHGKPETIFLNRNRERLDIEAIKHGRNWDDTTKERYNYVKGLNLCRFYFLDPRGCRNPNCEFKHQKDYSASDNELFMLRMLTRNKPCENGTQCTNKDCLFGHHCLEKEYPCRFSRNGKCGFPEFMHIRDFEPVSTMV</sequence>
<evidence type="ECO:0000256" key="1">
    <source>
        <dbReference type="PROSITE-ProRule" id="PRU00723"/>
    </source>
</evidence>
<feature type="region of interest" description="Disordered" evidence="2">
    <location>
        <begin position="1"/>
        <end position="58"/>
    </location>
</feature>
<dbReference type="Pfam" id="PF25543">
    <property type="entry name" value="zf-CCCH_tandem"/>
    <property type="match status" value="1"/>
</dbReference>
<evidence type="ECO:0000259" key="3">
    <source>
        <dbReference type="PROSITE" id="PS50103"/>
    </source>
</evidence>
<feature type="domain" description="C3H1-type" evidence="3">
    <location>
        <begin position="86"/>
        <end position="113"/>
    </location>
</feature>
<keyword evidence="5" id="KW-1185">Reference proteome</keyword>
<dbReference type="PROSITE" id="PS50103">
    <property type="entry name" value="ZF_C3H1"/>
    <property type="match status" value="1"/>
</dbReference>
<dbReference type="Proteomes" id="UP000326268">
    <property type="component" value="Unassembled WGS sequence"/>
</dbReference>
<evidence type="ECO:0000313" key="4">
    <source>
        <dbReference type="EMBL" id="KAE8362768.1"/>
    </source>
</evidence>
<dbReference type="GO" id="GO:0008270">
    <property type="term" value="F:zinc ion binding"/>
    <property type="evidence" value="ECO:0007669"/>
    <property type="project" value="UniProtKB-KW"/>
</dbReference>
<keyword evidence="1" id="KW-0479">Metal-binding</keyword>
<gene>
    <name evidence="4" type="ORF">BDV27DRAFT_15363</name>
</gene>
<dbReference type="OrthoDB" id="3512845at2759"/>
<dbReference type="GeneID" id="43656278"/>
<keyword evidence="1" id="KW-0863">Zinc-finger</keyword>
<dbReference type="InterPro" id="IPR000571">
    <property type="entry name" value="Znf_CCCH"/>
</dbReference>
<organism evidence="4 5">
    <name type="scientific">Aspergillus caelatus</name>
    <dbReference type="NCBI Taxonomy" id="61420"/>
    <lineage>
        <taxon>Eukaryota</taxon>
        <taxon>Fungi</taxon>
        <taxon>Dikarya</taxon>
        <taxon>Ascomycota</taxon>
        <taxon>Pezizomycotina</taxon>
        <taxon>Eurotiomycetes</taxon>
        <taxon>Eurotiomycetidae</taxon>
        <taxon>Eurotiales</taxon>
        <taxon>Aspergillaceae</taxon>
        <taxon>Aspergillus</taxon>
        <taxon>Aspergillus subgen. Circumdati</taxon>
    </lineage>
</organism>